<dbReference type="PANTHER" id="PTHR33886">
    <property type="entry name" value="UNSATURATED RHAMNOGALACTURONAN HYDROLASE (EUROFUNG)"/>
    <property type="match status" value="1"/>
</dbReference>
<dbReference type="Gene3D" id="1.50.10.10">
    <property type="match status" value="1"/>
</dbReference>
<dbReference type="InterPro" id="IPR010905">
    <property type="entry name" value="Glyco_hydro_88"/>
</dbReference>
<sequence length="349" mass="40064">MTTQTAQVRQLMHKAYEWQKANQTRWVIRSTGKRRYLKATDWERGVFWSGVAAAWRATNEPGYLEGLADYSLNTGFRAGPLTNFADDQVCIQAYLDIYKALECPDAIQYSAKALESMIQSEKSGRELWWWADSLFMAAPAMAAFAAETQQPIYWEYMDKYWWDAVDYLYDAESGLYYRDKRYMPAPQGENVREKNGEKVFWARGIGWILAAIPRLLAHLPVEHPSREKYLRMFRELAEKVIEFQHQDGLWRTSLLDPAQFPEPESSASALFCYAFAWGVNENILDEKFAKAAHVAWQGLSHCVNSAGKLGFVQLPAYNPRRVQKDHNIDYGTGVLLLAGSEILRLAENS</sequence>
<dbReference type="AlphaFoldDB" id="A0A9Q8Q2Z2"/>
<dbReference type="EMBL" id="CP093245">
    <property type="protein sequence ID" value="UNH31051.1"/>
    <property type="molecule type" value="Genomic_DNA"/>
</dbReference>
<reference evidence="2" key="1">
    <citation type="submission" date="2022-03" db="EMBL/GenBank/DDBJ databases">
        <title>ESBL-producing Moellerella wisconsensis and Escherichia marmotae isolated from wild game meat.</title>
        <authorList>
            <person name="Biggel M."/>
        </authorList>
    </citation>
    <scope>NUCLEOTIDE SEQUENCE</scope>
    <source>
        <strain evidence="2">W51</strain>
    </source>
</reference>
<name>A0A9Q8Q2Z2_9GAMM</name>
<dbReference type="Proteomes" id="UP000829116">
    <property type="component" value="Chromosome"/>
</dbReference>
<protein>
    <submittedName>
        <fullName evidence="2">Glycoside hydrolase family 88 protein</fullName>
    </submittedName>
</protein>
<dbReference type="InterPro" id="IPR008928">
    <property type="entry name" value="6-hairpin_glycosidase_sf"/>
</dbReference>
<dbReference type="InterPro" id="IPR012341">
    <property type="entry name" value="6hp_glycosidase-like_sf"/>
</dbReference>
<evidence type="ECO:0000256" key="1">
    <source>
        <dbReference type="ARBA" id="ARBA00022801"/>
    </source>
</evidence>
<evidence type="ECO:0000313" key="2">
    <source>
        <dbReference type="EMBL" id="UNH31051.1"/>
    </source>
</evidence>
<dbReference type="SUPFAM" id="SSF48208">
    <property type="entry name" value="Six-hairpin glycosidases"/>
    <property type="match status" value="1"/>
</dbReference>
<dbReference type="GO" id="GO:0005975">
    <property type="term" value="P:carbohydrate metabolic process"/>
    <property type="evidence" value="ECO:0007669"/>
    <property type="project" value="InterPro"/>
</dbReference>
<keyword evidence="1 2" id="KW-0378">Hydrolase</keyword>
<accession>A0A9Q8Q2Z2</accession>
<dbReference type="PANTHER" id="PTHR33886:SF8">
    <property type="entry name" value="UNSATURATED RHAMNOGALACTURONAN HYDROLASE (EUROFUNG)"/>
    <property type="match status" value="1"/>
</dbReference>
<dbReference type="Pfam" id="PF07470">
    <property type="entry name" value="Glyco_hydro_88"/>
    <property type="match status" value="1"/>
</dbReference>
<organism evidence="2 3">
    <name type="scientific">Moellerella wisconsensis</name>
    <dbReference type="NCBI Taxonomy" id="158849"/>
    <lineage>
        <taxon>Bacteria</taxon>
        <taxon>Pseudomonadati</taxon>
        <taxon>Pseudomonadota</taxon>
        <taxon>Gammaproteobacteria</taxon>
        <taxon>Enterobacterales</taxon>
        <taxon>Morganellaceae</taxon>
        <taxon>Moellerella</taxon>
    </lineage>
</organism>
<dbReference type="InterPro" id="IPR052043">
    <property type="entry name" value="PolySaccharide_Degr_Enz"/>
</dbReference>
<gene>
    <name evidence="2" type="ORF">MNY72_01605</name>
</gene>
<dbReference type="GO" id="GO:0016787">
    <property type="term" value="F:hydrolase activity"/>
    <property type="evidence" value="ECO:0007669"/>
    <property type="project" value="UniProtKB-KW"/>
</dbReference>
<dbReference type="RefSeq" id="WP_047254758.1">
    <property type="nucleotide sequence ID" value="NZ_CAWMFK010000041.1"/>
</dbReference>
<dbReference type="GeneID" id="79715913"/>
<evidence type="ECO:0000313" key="3">
    <source>
        <dbReference type="Proteomes" id="UP000829116"/>
    </source>
</evidence>
<proteinExistence type="predicted"/>